<evidence type="ECO:0000313" key="2">
    <source>
        <dbReference type="EMBL" id="BBG26398.1"/>
    </source>
</evidence>
<reference evidence="1 3" key="2">
    <citation type="journal article" date="2020" name="Int. J. Syst. Evol. Microbiol.">
        <title>Sulfuracidifex tepidarius gen. nov., sp. nov. and transfer of Sulfolobus metallicus Huber and Stetter 1992 to the genus Sulfuracidifex as Sulfuracidifex metallicus comb. nov.</title>
        <authorList>
            <person name="Itoh T."/>
            <person name="Miura T."/>
            <person name="Sakai H.D."/>
            <person name="Kato S."/>
            <person name="Ohkuma M."/>
            <person name="Takashina T."/>
        </authorList>
    </citation>
    <scope>NUCLEOTIDE SEQUENCE [LARGE SCALE GENOMIC DNA]</scope>
    <source>
        <strain evidence="1 3">IC-006</strain>
        <strain evidence="2">IC-007</strain>
    </source>
</reference>
<dbReference type="STRING" id="1294262.GCA_001316085_02759"/>
<name>A0A510DTX6_9CREN</name>
<evidence type="ECO:0000313" key="1">
    <source>
        <dbReference type="EMBL" id="BBG23651.1"/>
    </source>
</evidence>
<dbReference type="Proteomes" id="UP000325030">
    <property type="component" value="Chromosome"/>
</dbReference>
<dbReference type="AlphaFoldDB" id="A0A510DTX6"/>
<accession>A0A510DTX6</accession>
<organism evidence="1 3">
    <name type="scientific">Sulfuracidifex tepidarius</name>
    <dbReference type="NCBI Taxonomy" id="1294262"/>
    <lineage>
        <taxon>Archaea</taxon>
        <taxon>Thermoproteota</taxon>
        <taxon>Thermoprotei</taxon>
        <taxon>Sulfolobales</taxon>
        <taxon>Sulfolobaceae</taxon>
        <taxon>Sulfuracidifex</taxon>
    </lineage>
</organism>
<gene>
    <name evidence="1" type="ORF">IC006_0939</name>
    <name evidence="2" type="ORF">IC007_0906</name>
</gene>
<sequence length="68" mass="7271">MSMKIDLASLLADKGVNAEGIDAKKLTIETSDGKVLSADSPSIAKTRFFGMDVLLILADLKDEQTSNE</sequence>
<accession>A0A510E2W3</accession>
<dbReference type="EMBL" id="AP018930">
    <property type="protein sequence ID" value="BBG26398.1"/>
    <property type="molecule type" value="Genomic_DNA"/>
</dbReference>
<proteinExistence type="predicted"/>
<keyword evidence="3" id="KW-1185">Reference proteome</keyword>
<protein>
    <submittedName>
        <fullName evidence="1">Uncharacterized protein</fullName>
    </submittedName>
</protein>
<evidence type="ECO:0000313" key="3">
    <source>
        <dbReference type="Proteomes" id="UP000322983"/>
    </source>
</evidence>
<reference evidence="4" key="1">
    <citation type="submission" date="2018-09" db="EMBL/GenBank/DDBJ databases">
        <title>Complete Genome Sequencing of Sulfolobus sp. JCM 16834.</title>
        <authorList>
            <person name="Kato S."/>
            <person name="Itoh T."/>
            <person name="Ohkuma M."/>
        </authorList>
    </citation>
    <scope>NUCLEOTIDE SEQUENCE [LARGE SCALE GENOMIC DNA]</scope>
    <source>
        <strain evidence="4">IC-007</strain>
    </source>
</reference>
<dbReference type="EMBL" id="AP018929">
    <property type="protein sequence ID" value="BBG23651.1"/>
    <property type="molecule type" value="Genomic_DNA"/>
</dbReference>
<dbReference type="Proteomes" id="UP000322983">
    <property type="component" value="Chromosome"/>
</dbReference>
<evidence type="ECO:0000313" key="4">
    <source>
        <dbReference type="Proteomes" id="UP000325030"/>
    </source>
</evidence>
<dbReference type="KEGG" id="step:IC006_0939"/>